<dbReference type="AlphaFoldDB" id="A0A174FBD3"/>
<dbReference type="InterPro" id="IPR020578">
    <property type="entry name" value="Aminotrans_V_PyrdxlP_BS"/>
</dbReference>
<sequence length="382" mass="41763">MIYLDSAATSLWHPKEAEERMIQALRGCGNAGRGAHDATLDAGRIVFETRMRLAELFHAESPERIAFTCNDTEALNTAIFGLFGPGDHVITTVCEHNSVLRPLYALEKQGLELSVIPADVSGRIDYDQMEAAVRKNTKAFVVTHASNLTGNITDLARVCEIAEHHSLLLIVDAAQTAGILPINVQKSGIDVLCFSGHKGLLGPQGTGGIYVRPELSIRPLKMGGSGIRSYEKEQPAAMPEHLEAGTLNVHGIAGLLGALEYLEKTGIEMIYKRERELMHLFLEEIQGIPGLTLYGTDDLQQRVPTAALNIGSCDSGYVSDWLYENYGIAVRSGVHCAPLMHEALGTREQGAVRFSFSHVLTEEEVRIAAQALREFAEEEMQQ</sequence>
<keyword evidence="4" id="KW-0663">Pyridoxal phosphate</keyword>
<accession>A0A174FBD3</accession>
<dbReference type="InterPro" id="IPR015421">
    <property type="entry name" value="PyrdxlP-dep_Trfase_major"/>
</dbReference>
<comment type="cofactor">
    <cofactor evidence="1 6">
        <name>pyridoxal 5'-phosphate</name>
        <dbReference type="ChEBI" id="CHEBI:597326"/>
    </cofactor>
</comment>
<name>A0A174FBD3_9FIRM</name>
<evidence type="ECO:0000256" key="1">
    <source>
        <dbReference type="ARBA" id="ARBA00001933"/>
    </source>
</evidence>
<evidence type="ECO:0000256" key="2">
    <source>
        <dbReference type="ARBA" id="ARBA00010447"/>
    </source>
</evidence>
<dbReference type="Gene3D" id="3.90.1150.10">
    <property type="entry name" value="Aspartate Aminotransferase, domain 1"/>
    <property type="match status" value="1"/>
</dbReference>
<reference evidence="8 9" key="1">
    <citation type="submission" date="2015-09" db="EMBL/GenBank/DDBJ databases">
        <authorList>
            <consortium name="Pathogen Informatics"/>
        </authorList>
    </citation>
    <scope>NUCLEOTIDE SEQUENCE [LARGE SCALE GENOMIC DNA]</scope>
    <source>
        <strain evidence="8 9">2789STDY5608849</strain>
    </source>
</reference>
<comment type="catalytic activity">
    <reaction evidence="5">
        <text>(sulfur carrier)-H + L-cysteine = (sulfur carrier)-SH + L-alanine</text>
        <dbReference type="Rhea" id="RHEA:43892"/>
        <dbReference type="Rhea" id="RHEA-COMP:14737"/>
        <dbReference type="Rhea" id="RHEA-COMP:14739"/>
        <dbReference type="ChEBI" id="CHEBI:29917"/>
        <dbReference type="ChEBI" id="CHEBI:35235"/>
        <dbReference type="ChEBI" id="CHEBI:57972"/>
        <dbReference type="ChEBI" id="CHEBI:64428"/>
        <dbReference type="EC" id="2.8.1.7"/>
    </reaction>
</comment>
<evidence type="ECO:0000313" key="9">
    <source>
        <dbReference type="Proteomes" id="UP000095706"/>
    </source>
</evidence>
<dbReference type="PANTHER" id="PTHR43586">
    <property type="entry name" value="CYSTEINE DESULFURASE"/>
    <property type="match status" value="1"/>
</dbReference>
<dbReference type="InterPro" id="IPR015424">
    <property type="entry name" value="PyrdxlP-dep_Trfase"/>
</dbReference>
<organism evidence="8 9">
    <name type="scientific">Fusicatenibacter saccharivorans</name>
    <dbReference type="NCBI Taxonomy" id="1150298"/>
    <lineage>
        <taxon>Bacteria</taxon>
        <taxon>Bacillati</taxon>
        <taxon>Bacillota</taxon>
        <taxon>Clostridia</taxon>
        <taxon>Lachnospirales</taxon>
        <taxon>Lachnospiraceae</taxon>
        <taxon>Fusicatenibacter</taxon>
    </lineage>
</organism>
<keyword evidence="8" id="KW-0808">Transferase</keyword>
<comment type="similarity">
    <text evidence="2">Belongs to the class-V pyridoxal-phosphate-dependent aminotransferase family. Csd subfamily.</text>
</comment>
<feature type="domain" description="Aminotransferase class V" evidence="7">
    <location>
        <begin position="2"/>
        <end position="366"/>
    </location>
</feature>
<dbReference type="Pfam" id="PF00266">
    <property type="entry name" value="Aminotran_5"/>
    <property type="match status" value="1"/>
</dbReference>
<evidence type="ECO:0000256" key="6">
    <source>
        <dbReference type="RuleBase" id="RU004504"/>
    </source>
</evidence>
<protein>
    <recommendedName>
        <fullName evidence="3">cysteine desulfurase</fullName>
        <ecNumber evidence="3">2.8.1.7</ecNumber>
    </recommendedName>
</protein>
<dbReference type="GO" id="GO:0031071">
    <property type="term" value="F:cysteine desulfurase activity"/>
    <property type="evidence" value="ECO:0007669"/>
    <property type="project" value="UniProtKB-EC"/>
</dbReference>
<dbReference type="InterPro" id="IPR015422">
    <property type="entry name" value="PyrdxlP-dep_Trfase_small"/>
</dbReference>
<dbReference type="EMBL" id="CYYV01000009">
    <property type="protein sequence ID" value="CUO46116.1"/>
    <property type="molecule type" value="Genomic_DNA"/>
</dbReference>
<proteinExistence type="inferred from homology"/>
<evidence type="ECO:0000256" key="3">
    <source>
        <dbReference type="ARBA" id="ARBA00012239"/>
    </source>
</evidence>
<dbReference type="RefSeq" id="WP_055227947.1">
    <property type="nucleotide sequence ID" value="NZ_CYYV01000009.1"/>
</dbReference>
<dbReference type="EC" id="2.8.1.7" evidence="3"/>
<dbReference type="PANTHER" id="PTHR43586:SF4">
    <property type="entry name" value="ISOPENICILLIN N EPIMERASE"/>
    <property type="match status" value="1"/>
</dbReference>
<evidence type="ECO:0000256" key="4">
    <source>
        <dbReference type="ARBA" id="ARBA00022898"/>
    </source>
</evidence>
<dbReference type="Proteomes" id="UP000095706">
    <property type="component" value="Unassembled WGS sequence"/>
</dbReference>
<gene>
    <name evidence="8" type="primary">sufS</name>
    <name evidence="8" type="ORF">ERS852406_02028</name>
</gene>
<evidence type="ECO:0000259" key="7">
    <source>
        <dbReference type="Pfam" id="PF00266"/>
    </source>
</evidence>
<evidence type="ECO:0000313" key="8">
    <source>
        <dbReference type="EMBL" id="CUO46116.1"/>
    </source>
</evidence>
<dbReference type="SUPFAM" id="SSF53383">
    <property type="entry name" value="PLP-dependent transferases"/>
    <property type="match status" value="1"/>
</dbReference>
<dbReference type="InterPro" id="IPR000192">
    <property type="entry name" value="Aminotrans_V_dom"/>
</dbReference>
<dbReference type="InterPro" id="IPR016454">
    <property type="entry name" value="Cysteine_dSase"/>
</dbReference>
<evidence type="ECO:0000256" key="5">
    <source>
        <dbReference type="ARBA" id="ARBA00050776"/>
    </source>
</evidence>
<dbReference type="PIRSF" id="PIRSF005572">
    <property type="entry name" value="NifS"/>
    <property type="match status" value="1"/>
</dbReference>
<dbReference type="InterPro" id="IPR010969">
    <property type="entry name" value="Cys_dSase-rel_unknwn_funct"/>
</dbReference>
<dbReference type="NCBIfam" id="TIGR01977">
    <property type="entry name" value="am_tr_V_EF2568"/>
    <property type="match status" value="1"/>
</dbReference>
<dbReference type="PROSITE" id="PS00595">
    <property type="entry name" value="AA_TRANSFER_CLASS_5"/>
    <property type="match status" value="1"/>
</dbReference>
<dbReference type="Gene3D" id="3.40.640.10">
    <property type="entry name" value="Type I PLP-dependent aspartate aminotransferase-like (Major domain)"/>
    <property type="match status" value="1"/>
</dbReference>